<keyword evidence="2" id="KW-1185">Reference proteome</keyword>
<protein>
    <recommendedName>
        <fullName evidence="3">Reverse transcriptase domain-containing protein</fullName>
    </recommendedName>
</protein>
<reference evidence="2" key="1">
    <citation type="journal article" date="2017" name="Nat. Microbiol.">
        <title>Global analysis of biosynthetic gene clusters reveals vast potential of secondary metabolite production in Penicillium species.</title>
        <authorList>
            <person name="Nielsen J.C."/>
            <person name="Grijseels S."/>
            <person name="Prigent S."/>
            <person name="Ji B."/>
            <person name="Dainat J."/>
            <person name="Nielsen K.F."/>
            <person name="Frisvad J.C."/>
            <person name="Workman M."/>
            <person name="Nielsen J."/>
        </authorList>
    </citation>
    <scope>NUCLEOTIDE SEQUENCE [LARGE SCALE GENOMIC DNA]</scope>
    <source>
        <strain evidence="2">IBT 29525</strain>
    </source>
</reference>
<dbReference type="STRING" id="60172.A0A1V6Q5D9"/>
<comment type="caution">
    <text evidence="1">The sequence shown here is derived from an EMBL/GenBank/DDBJ whole genome shotgun (WGS) entry which is preliminary data.</text>
</comment>
<proteinExistence type="predicted"/>
<organism evidence="1 2">
    <name type="scientific">Penicillium solitum</name>
    <dbReference type="NCBI Taxonomy" id="60172"/>
    <lineage>
        <taxon>Eukaryota</taxon>
        <taxon>Fungi</taxon>
        <taxon>Dikarya</taxon>
        <taxon>Ascomycota</taxon>
        <taxon>Pezizomycotina</taxon>
        <taxon>Eurotiomycetes</taxon>
        <taxon>Eurotiomycetidae</taxon>
        <taxon>Eurotiales</taxon>
        <taxon>Aspergillaceae</taxon>
        <taxon>Penicillium</taxon>
    </lineage>
</organism>
<sequence length="145" mass="16131">MKAPPNKAPGYDTLPNKSWRVLAELGSRSEKGFIPLLTAIFDAYVQIGHNPQHFQTSVTLTLRKAGRRDYRVPKSYRPVALLNTLGKVPKAIVATRIAWLVEEHKLAPGHTTWGTEGGICRPCNPVDSREFTQHGGKAKLQAWFS</sequence>
<gene>
    <name evidence="1" type="ORF">PENSOL_c124G02189</name>
</gene>
<dbReference type="AlphaFoldDB" id="A0A1V6Q5D9"/>
<name>A0A1V6Q5D9_9EURO</name>
<evidence type="ECO:0008006" key="3">
    <source>
        <dbReference type="Google" id="ProtNLM"/>
    </source>
</evidence>
<dbReference type="EMBL" id="MDYO01000123">
    <property type="protein sequence ID" value="OQD84459.1"/>
    <property type="molecule type" value="Genomic_DNA"/>
</dbReference>
<evidence type="ECO:0000313" key="2">
    <source>
        <dbReference type="Proteomes" id="UP000191612"/>
    </source>
</evidence>
<accession>A0A1V6Q5D9</accession>
<evidence type="ECO:0000313" key="1">
    <source>
        <dbReference type="EMBL" id="OQD84459.1"/>
    </source>
</evidence>
<dbReference type="Proteomes" id="UP000191612">
    <property type="component" value="Unassembled WGS sequence"/>
</dbReference>